<evidence type="ECO:0000313" key="1">
    <source>
        <dbReference type="EMBL" id="KPI35461.1"/>
    </source>
</evidence>
<comment type="caution">
    <text evidence="1">The sequence shown here is derived from an EMBL/GenBank/DDBJ whole genome shotgun (WGS) entry which is preliminary data.</text>
</comment>
<dbReference type="Proteomes" id="UP000038010">
    <property type="component" value="Unassembled WGS sequence"/>
</dbReference>
<proteinExistence type="predicted"/>
<name>A0A0N0NI58_9EURO</name>
<organism evidence="1 2">
    <name type="scientific">Cyphellophora attinorum</name>
    <dbReference type="NCBI Taxonomy" id="1664694"/>
    <lineage>
        <taxon>Eukaryota</taxon>
        <taxon>Fungi</taxon>
        <taxon>Dikarya</taxon>
        <taxon>Ascomycota</taxon>
        <taxon>Pezizomycotina</taxon>
        <taxon>Eurotiomycetes</taxon>
        <taxon>Chaetothyriomycetidae</taxon>
        <taxon>Chaetothyriales</taxon>
        <taxon>Cyphellophoraceae</taxon>
        <taxon>Cyphellophora</taxon>
    </lineage>
</organism>
<gene>
    <name evidence="1" type="ORF">AB675_11685</name>
</gene>
<reference evidence="1 2" key="1">
    <citation type="submission" date="2015-06" db="EMBL/GenBank/DDBJ databases">
        <title>Draft genome of the ant-associated black yeast Phialophora attae CBS 131958.</title>
        <authorList>
            <person name="Moreno L.F."/>
            <person name="Stielow B.J."/>
            <person name="de Hoog S."/>
            <person name="Vicente V.A."/>
            <person name="Weiss V.A."/>
            <person name="de Vries M."/>
            <person name="Cruz L.M."/>
            <person name="Souza E.M."/>
        </authorList>
    </citation>
    <scope>NUCLEOTIDE SEQUENCE [LARGE SCALE GENOMIC DNA]</scope>
    <source>
        <strain evidence="1 2">CBS 131958</strain>
    </source>
</reference>
<dbReference type="RefSeq" id="XP_017995424.1">
    <property type="nucleotide sequence ID" value="XM_018140553.1"/>
</dbReference>
<dbReference type="GeneID" id="28732434"/>
<evidence type="ECO:0000313" key="2">
    <source>
        <dbReference type="Proteomes" id="UP000038010"/>
    </source>
</evidence>
<protein>
    <submittedName>
        <fullName evidence="1">Uncharacterized protein</fullName>
    </submittedName>
</protein>
<dbReference type="EMBL" id="LFJN01000040">
    <property type="protein sequence ID" value="KPI35461.1"/>
    <property type="molecule type" value="Genomic_DNA"/>
</dbReference>
<dbReference type="VEuPathDB" id="FungiDB:AB675_11685"/>
<keyword evidence="2" id="KW-1185">Reference proteome</keyword>
<dbReference type="AlphaFoldDB" id="A0A0N0NI58"/>
<accession>A0A0N0NI58</accession>
<sequence>MPQNIPKPSWVKLEPKLDCMPPEILDKILSLAIPERVNIAATHLSEHDWQQHRPFEWRAWHQHHGLCGAWINDCHSSGILLISKSIRRAALKIFRKRVDFDFIAKSGSRLSYHSNGVIKTKVRRHFESIFAGADG</sequence>